<evidence type="ECO:0000256" key="8">
    <source>
        <dbReference type="SAM" id="Phobius"/>
    </source>
</evidence>
<feature type="transmembrane region" description="Helical" evidence="8">
    <location>
        <begin position="340"/>
        <end position="362"/>
    </location>
</feature>
<name>A0A081BN31_9BACT</name>
<protein>
    <submittedName>
        <fullName evidence="10">4-amino-4-deoxy-L-arabinose transferase and related glycosyltransferase of PMT family</fullName>
    </submittedName>
</protein>
<evidence type="ECO:0000313" key="11">
    <source>
        <dbReference type="Proteomes" id="UP000030700"/>
    </source>
</evidence>
<dbReference type="PANTHER" id="PTHR33908:SF11">
    <property type="entry name" value="MEMBRANE PROTEIN"/>
    <property type="match status" value="1"/>
</dbReference>
<gene>
    <name evidence="10" type="ORF">U14_03043</name>
</gene>
<evidence type="ECO:0000256" key="4">
    <source>
        <dbReference type="ARBA" id="ARBA00022679"/>
    </source>
</evidence>
<feature type="transmembrane region" description="Helical" evidence="8">
    <location>
        <begin position="310"/>
        <end position="328"/>
    </location>
</feature>
<comment type="subcellular location">
    <subcellularLocation>
        <location evidence="1">Cell membrane</location>
        <topology evidence="1">Multi-pass membrane protein</topology>
    </subcellularLocation>
</comment>
<feature type="transmembrane region" description="Helical" evidence="8">
    <location>
        <begin position="109"/>
        <end position="129"/>
    </location>
</feature>
<feature type="transmembrane region" description="Helical" evidence="8">
    <location>
        <begin position="12"/>
        <end position="32"/>
    </location>
</feature>
<keyword evidence="7 8" id="KW-0472">Membrane</keyword>
<dbReference type="PANTHER" id="PTHR33908">
    <property type="entry name" value="MANNOSYLTRANSFERASE YKCB-RELATED"/>
    <property type="match status" value="1"/>
</dbReference>
<sequence length="492" mass="57245">MRTDTTDTTQDLYESRTFVFILVITIFRLIYGSHLNALPDEAYYWAWADKLDLSYYCHPPMLMYFIAAVGRFVHNKIIVLRLVTAILTAGSSVYMFHFANLLFQDTRRAFYTVVLSNLTLLFMAGSLIATPDVPMIFFLSGAMYHFYRATQDGDAKQWLLAGTMTGLALVSKLVSFLVYLSFFLYLLLPENRKWFKKAIPYAVFVLSLAIFSPVIYWNSQHGWINFGFQLQHGFNTKPNPKFPRWDKFIEFLGSQVGLIGPILFVIFFVALFAVLFHWKRASLQEKFLACFAGVPFLFFLALSFQKKMEANWPCFAYVPGILLAVAFYERAMQPKRLGRALWNAHLGYSIVVLVVLLTHIYFPFLPIRKDRTDEYFGWEQLDAGVKAVMTQYPGYEIAANRYQLASEIMFYANVPVTCFNIDSRQNQFDIWQDRATFQGKNYLYFDTGKEPKPGIIEAFERLEFVSQFPLKRGDKVVEDIRVYRAENYRRQE</sequence>
<feature type="transmembrane region" description="Helical" evidence="8">
    <location>
        <begin position="158"/>
        <end position="186"/>
    </location>
</feature>
<reference evidence="10" key="1">
    <citation type="journal article" date="2015" name="PeerJ">
        <title>First genomic representation of candidate bacterial phylum KSB3 points to enhanced environmental sensing as a trigger of wastewater bulking.</title>
        <authorList>
            <person name="Sekiguchi Y."/>
            <person name="Ohashi A."/>
            <person name="Parks D.H."/>
            <person name="Yamauchi T."/>
            <person name="Tyson G.W."/>
            <person name="Hugenholtz P."/>
        </authorList>
    </citation>
    <scope>NUCLEOTIDE SEQUENCE [LARGE SCALE GENOMIC DNA]</scope>
</reference>
<keyword evidence="6 8" id="KW-1133">Transmembrane helix</keyword>
<evidence type="ECO:0000256" key="3">
    <source>
        <dbReference type="ARBA" id="ARBA00022676"/>
    </source>
</evidence>
<dbReference type="GO" id="GO:0016763">
    <property type="term" value="F:pentosyltransferase activity"/>
    <property type="evidence" value="ECO:0007669"/>
    <property type="project" value="TreeGrafter"/>
</dbReference>
<dbReference type="EMBL" id="DF820457">
    <property type="protein sequence ID" value="GAK51797.1"/>
    <property type="molecule type" value="Genomic_DNA"/>
</dbReference>
<feature type="transmembrane region" description="Helical" evidence="8">
    <location>
        <begin position="287"/>
        <end position="304"/>
    </location>
</feature>
<keyword evidence="11" id="KW-1185">Reference proteome</keyword>
<dbReference type="STRING" id="1499966.U14_03043"/>
<feature type="domain" description="Glycosyltransferase RgtA/B/C/D-like" evidence="9">
    <location>
        <begin position="58"/>
        <end position="217"/>
    </location>
</feature>
<keyword evidence="2" id="KW-1003">Cell membrane</keyword>
<evidence type="ECO:0000256" key="7">
    <source>
        <dbReference type="ARBA" id="ARBA00023136"/>
    </source>
</evidence>
<dbReference type="InterPro" id="IPR038731">
    <property type="entry name" value="RgtA/B/C-like"/>
</dbReference>
<dbReference type="Proteomes" id="UP000030700">
    <property type="component" value="Unassembled WGS sequence"/>
</dbReference>
<feature type="transmembrane region" description="Helical" evidence="8">
    <location>
        <begin position="78"/>
        <end position="97"/>
    </location>
</feature>
<organism evidence="10">
    <name type="scientific">Candidatus Moduliflexus flocculans</name>
    <dbReference type="NCBI Taxonomy" id="1499966"/>
    <lineage>
        <taxon>Bacteria</taxon>
        <taxon>Candidatus Moduliflexota</taxon>
        <taxon>Candidatus Moduliflexia</taxon>
        <taxon>Candidatus Moduliflexales</taxon>
        <taxon>Candidatus Moduliflexaceae</taxon>
    </lineage>
</organism>
<feature type="transmembrane region" description="Helical" evidence="8">
    <location>
        <begin position="198"/>
        <end position="217"/>
    </location>
</feature>
<evidence type="ECO:0000256" key="6">
    <source>
        <dbReference type="ARBA" id="ARBA00022989"/>
    </source>
</evidence>
<evidence type="ECO:0000259" key="9">
    <source>
        <dbReference type="Pfam" id="PF13231"/>
    </source>
</evidence>
<dbReference type="GO" id="GO:0009103">
    <property type="term" value="P:lipopolysaccharide biosynthetic process"/>
    <property type="evidence" value="ECO:0007669"/>
    <property type="project" value="UniProtKB-ARBA"/>
</dbReference>
<keyword evidence="5 8" id="KW-0812">Transmembrane</keyword>
<accession>A0A081BN31</accession>
<dbReference type="GO" id="GO:0005886">
    <property type="term" value="C:plasma membrane"/>
    <property type="evidence" value="ECO:0007669"/>
    <property type="project" value="UniProtKB-SubCell"/>
</dbReference>
<proteinExistence type="predicted"/>
<evidence type="ECO:0000256" key="5">
    <source>
        <dbReference type="ARBA" id="ARBA00022692"/>
    </source>
</evidence>
<dbReference type="AlphaFoldDB" id="A0A081BN31"/>
<keyword evidence="3" id="KW-0328">Glycosyltransferase</keyword>
<evidence type="ECO:0000256" key="2">
    <source>
        <dbReference type="ARBA" id="ARBA00022475"/>
    </source>
</evidence>
<evidence type="ECO:0000256" key="1">
    <source>
        <dbReference type="ARBA" id="ARBA00004651"/>
    </source>
</evidence>
<dbReference type="InterPro" id="IPR050297">
    <property type="entry name" value="LipidA_mod_glycosyltrf_83"/>
</dbReference>
<keyword evidence="4 10" id="KW-0808">Transferase</keyword>
<dbReference type="Pfam" id="PF13231">
    <property type="entry name" value="PMT_2"/>
    <property type="match status" value="1"/>
</dbReference>
<evidence type="ECO:0000313" key="10">
    <source>
        <dbReference type="EMBL" id="GAK51797.1"/>
    </source>
</evidence>
<feature type="transmembrane region" description="Helical" evidence="8">
    <location>
        <begin position="252"/>
        <end position="275"/>
    </location>
</feature>
<dbReference type="HOGENOM" id="CLU_016165_3_0_0"/>